<dbReference type="InterPro" id="IPR001387">
    <property type="entry name" value="Cro/C1-type_HTH"/>
</dbReference>
<dbReference type="EMBL" id="SZZH01000007">
    <property type="protein sequence ID" value="TKV56366.1"/>
    <property type="molecule type" value="Genomic_DNA"/>
</dbReference>
<feature type="domain" description="HTH cro/C1-type" evidence="2">
    <location>
        <begin position="68"/>
        <end position="126"/>
    </location>
</feature>
<dbReference type="InterPro" id="IPR010982">
    <property type="entry name" value="Lambda_DNA-bd_dom_sf"/>
</dbReference>
<gene>
    <name evidence="3" type="ORF">FDO65_20620</name>
</gene>
<feature type="region of interest" description="Disordered" evidence="1">
    <location>
        <begin position="1"/>
        <end position="56"/>
    </location>
</feature>
<dbReference type="CDD" id="cd00093">
    <property type="entry name" value="HTH_XRE"/>
    <property type="match status" value="1"/>
</dbReference>
<dbReference type="OrthoDB" id="3427187at2"/>
<dbReference type="InterPro" id="IPR027417">
    <property type="entry name" value="P-loop_NTPase"/>
</dbReference>
<dbReference type="SMART" id="SM00530">
    <property type="entry name" value="HTH_XRE"/>
    <property type="match status" value="1"/>
</dbReference>
<evidence type="ECO:0000256" key="1">
    <source>
        <dbReference type="SAM" id="MobiDB-lite"/>
    </source>
</evidence>
<proteinExistence type="predicted"/>
<protein>
    <submittedName>
        <fullName evidence="3">Helix-turn-helix domain-containing protein</fullName>
    </submittedName>
</protein>
<comment type="caution">
    <text evidence="3">The sequence shown here is derived from an EMBL/GenBank/DDBJ whole genome shotgun (WGS) entry which is preliminary data.</text>
</comment>
<sequence length="506" mass="52983">MAAGDSLVPSTRRHPDIGTGRTAAHHGPTAWEGSMSAPSMTANRPAAPSPEPGAAGRLRVVRTLGDVIARHRRRRGLTQQELADFSTVSIRAIRDLEHGVTLTPRPDTVRLLAETLRLGRSDRAELQELAGVRSPATAAPSRGSGTDVDGRVGAAPVVGREAELAAMRNWWDDPDPRRPAVLTVLGLPGTGKTALVRAVATERAAAGLCVVWPGSGPRRDPATRLAEAAAAELSTAPGAESSGAGVRWAERMGTLPTVLVLDDPPRAPRADVLDRMVAAAPGLRIVVTTDRPGRAAGECLALAGLRTERPGPDVVDAFALLRSPAAGAPVRRGSSPAVQVLTTGQGGWSATDRADLDDIARAVDGSPAVLRAAGALVELYGPRTVRDALARDLVGTLRAGAGDRLGDLVQRTAELIDDLSVDARDLLERWVGTPAAVEATVAGMGAITGLDLWECGRRFDELRQAALLLRVGPGRFRLPALIRALVREPVRDRAPATATHRPGGSR</sequence>
<reference evidence="3 4" key="1">
    <citation type="submission" date="2019-05" db="EMBL/GenBank/DDBJ databases">
        <title>Nakamurella sp. N5BH11, whole genome shotgun sequence.</title>
        <authorList>
            <person name="Tuo L."/>
        </authorList>
    </citation>
    <scope>NUCLEOTIDE SEQUENCE [LARGE SCALE GENOMIC DNA]</scope>
    <source>
        <strain evidence="3 4">N5BH11</strain>
    </source>
</reference>
<keyword evidence="4" id="KW-1185">Reference proteome</keyword>
<dbReference type="Gene3D" id="1.10.260.40">
    <property type="entry name" value="lambda repressor-like DNA-binding domains"/>
    <property type="match status" value="1"/>
</dbReference>
<organism evidence="3 4">
    <name type="scientific">Nakamurella flava</name>
    <dbReference type="NCBI Taxonomy" id="2576308"/>
    <lineage>
        <taxon>Bacteria</taxon>
        <taxon>Bacillati</taxon>
        <taxon>Actinomycetota</taxon>
        <taxon>Actinomycetes</taxon>
        <taxon>Nakamurellales</taxon>
        <taxon>Nakamurellaceae</taxon>
        <taxon>Nakamurella</taxon>
    </lineage>
</organism>
<dbReference type="GO" id="GO:0003677">
    <property type="term" value="F:DNA binding"/>
    <property type="evidence" value="ECO:0007669"/>
    <property type="project" value="InterPro"/>
</dbReference>
<accession>A0A4U6Q927</accession>
<dbReference type="Pfam" id="PF13560">
    <property type="entry name" value="HTH_31"/>
    <property type="match status" value="1"/>
</dbReference>
<dbReference type="Gene3D" id="3.40.50.300">
    <property type="entry name" value="P-loop containing nucleotide triphosphate hydrolases"/>
    <property type="match status" value="1"/>
</dbReference>
<dbReference type="Proteomes" id="UP000306985">
    <property type="component" value="Unassembled WGS sequence"/>
</dbReference>
<dbReference type="SUPFAM" id="SSF47413">
    <property type="entry name" value="lambda repressor-like DNA-binding domains"/>
    <property type="match status" value="1"/>
</dbReference>
<evidence type="ECO:0000313" key="4">
    <source>
        <dbReference type="Proteomes" id="UP000306985"/>
    </source>
</evidence>
<dbReference type="SUPFAM" id="SSF52540">
    <property type="entry name" value="P-loop containing nucleoside triphosphate hydrolases"/>
    <property type="match status" value="1"/>
</dbReference>
<evidence type="ECO:0000313" key="3">
    <source>
        <dbReference type="EMBL" id="TKV56366.1"/>
    </source>
</evidence>
<dbReference type="PROSITE" id="PS50943">
    <property type="entry name" value="HTH_CROC1"/>
    <property type="match status" value="1"/>
</dbReference>
<dbReference type="PANTHER" id="PTHR35010">
    <property type="entry name" value="BLL4672 PROTEIN-RELATED"/>
    <property type="match status" value="1"/>
</dbReference>
<feature type="region of interest" description="Disordered" evidence="1">
    <location>
        <begin position="132"/>
        <end position="151"/>
    </location>
</feature>
<dbReference type="Pfam" id="PF13191">
    <property type="entry name" value="AAA_16"/>
    <property type="match status" value="1"/>
</dbReference>
<evidence type="ECO:0000259" key="2">
    <source>
        <dbReference type="PROSITE" id="PS50943"/>
    </source>
</evidence>
<dbReference type="AlphaFoldDB" id="A0A4U6Q927"/>
<dbReference type="InterPro" id="IPR041664">
    <property type="entry name" value="AAA_16"/>
</dbReference>
<name>A0A4U6Q927_9ACTN</name>